<feature type="transmembrane region" description="Helical" evidence="1">
    <location>
        <begin position="20"/>
        <end position="37"/>
    </location>
</feature>
<evidence type="ECO:0000256" key="1">
    <source>
        <dbReference type="SAM" id="Phobius"/>
    </source>
</evidence>
<feature type="transmembrane region" description="Helical" evidence="1">
    <location>
        <begin position="49"/>
        <end position="69"/>
    </location>
</feature>
<name>A0A1I2L0H3_9ACTN</name>
<feature type="transmembrane region" description="Helical" evidence="1">
    <location>
        <begin position="165"/>
        <end position="183"/>
    </location>
</feature>
<dbReference type="EMBL" id="FOND01000024">
    <property type="protein sequence ID" value="SFF72323.1"/>
    <property type="molecule type" value="Genomic_DNA"/>
</dbReference>
<accession>A0A1I2L0H3</accession>
<evidence type="ECO:0000313" key="3">
    <source>
        <dbReference type="Proteomes" id="UP000198589"/>
    </source>
</evidence>
<dbReference type="Pfam" id="PF20128">
    <property type="entry name" value="DUF6518"/>
    <property type="match status" value="1"/>
</dbReference>
<keyword evidence="1" id="KW-0812">Transmembrane</keyword>
<evidence type="ECO:0000313" key="2">
    <source>
        <dbReference type="EMBL" id="SFF72323.1"/>
    </source>
</evidence>
<protein>
    <submittedName>
        <fullName evidence="2">Uncharacterized protein</fullName>
    </submittedName>
</protein>
<feature type="transmembrane region" description="Helical" evidence="1">
    <location>
        <begin position="105"/>
        <end position="130"/>
    </location>
</feature>
<dbReference type="InterPro" id="IPR045393">
    <property type="entry name" value="DUF6518"/>
</dbReference>
<dbReference type="STRING" id="1798228.SAMN05216574_12441"/>
<keyword evidence="3" id="KW-1185">Reference proteome</keyword>
<keyword evidence="1" id="KW-0472">Membrane</keyword>
<proteinExistence type="predicted"/>
<organism evidence="2 3">
    <name type="scientific">Blastococcus tunisiensis</name>
    <dbReference type="NCBI Taxonomy" id="1798228"/>
    <lineage>
        <taxon>Bacteria</taxon>
        <taxon>Bacillati</taxon>
        <taxon>Actinomycetota</taxon>
        <taxon>Actinomycetes</taxon>
        <taxon>Geodermatophilales</taxon>
        <taxon>Geodermatophilaceae</taxon>
        <taxon>Blastococcus</taxon>
    </lineage>
</organism>
<dbReference type="Proteomes" id="UP000198589">
    <property type="component" value="Unassembled WGS sequence"/>
</dbReference>
<dbReference type="AlphaFoldDB" id="A0A1I2L0H3"/>
<reference evidence="3" key="1">
    <citation type="submission" date="2016-10" db="EMBL/GenBank/DDBJ databases">
        <authorList>
            <person name="Varghese N."/>
            <person name="Submissions S."/>
        </authorList>
    </citation>
    <scope>NUCLEOTIDE SEQUENCE [LARGE SCALE GENOMIC DNA]</scope>
    <source>
        <strain evidence="3">DSM 46838</strain>
    </source>
</reference>
<keyword evidence="1" id="KW-1133">Transmembrane helix</keyword>
<dbReference type="RefSeq" id="WP_092203088.1">
    <property type="nucleotide sequence ID" value="NZ_FOND01000024.1"/>
</dbReference>
<gene>
    <name evidence="2" type="ORF">SAMN05216574_12441</name>
</gene>
<feature type="transmembrane region" description="Helical" evidence="1">
    <location>
        <begin position="75"/>
        <end position="93"/>
    </location>
</feature>
<sequence>MLAEPVAASPSLRRPEPLPWWALAGVVLVVGLGGGALTEHLQGVLDDPWAMWANSVAAWCLVAFAVGALAVRPRVAAVAGVVVELLLVIGYYVTQSAQGVPHATATAVGWALAGIVAGIVFGVAGAWWRASGPPRSTASVAVLAGVLVSEGLVRAVRFPWQGPSGVLMAAAGVALVVVLGRSWRERLVVAGLLVAVVPLGLLGVEIVDRLFAAF</sequence>
<feature type="transmembrane region" description="Helical" evidence="1">
    <location>
        <begin position="189"/>
        <end position="207"/>
    </location>
</feature>